<protein>
    <submittedName>
        <fullName evidence="2">Uncharacterized protein</fullName>
    </submittedName>
</protein>
<feature type="signal peptide" evidence="1">
    <location>
        <begin position="1"/>
        <end position="25"/>
    </location>
</feature>
<dbReference type="EMBL" id="BPLQ01003100">
    <property type="protein sequence ID" value="GIX97976.1"/>
    <property type="molecule type" value="Genomic_DNA"/>
</dbReference>
<proteinExistence type="predicted"/>
<keyword evidence="3" id="KW-1185">Reference proteome</keyword>
<accession>A0AAV4PQ94</accession>
<evidence type="ECO:0000313" key="2">
    <source>
        <dbReference type="EMBL" id="GIX97976.1"/>
    </source>
</evidence>
<evidence type="ECO:0000313" key="3">
    <source>
        <dbReference type="Proteomes" id="UP001054837"/>
    </source>
</evidence>
<sequence length="113" mass="12580">MDRTLNNRLLKVISICVLEFHSLLAANCELIGVQKVVAVQKQLSVEKIKLMDDPPLRPSTFTKLASSVISSYDVYSITEKLAEAKRVVRLGDGSAKANSKQKTVKKISQFIFK</sequence>
<name>A0AAV4PQ94_9ARAC</name>
<feature type="chain" id="PRO_5043360481" evidence="1">
    <location>
        <begin position="26"/>
        <end position="113"/>
    </location>
</feature>
<dbReference type="Proteomes" id="UP001054837">
    <property type="component" value="Unassembled WGS sequence"/>
</dbReference>
<keyword evidence="1" id="KW-0732">Signal</keyword>
<organism evidence="2 3">
    <name type="scientific">Caerostris darwini</name>
    <dbReference type="NCBI Taxonomy" id="1538125"/>
    <lineage>
        <taxon>Eukaryota</taxon>
        <taxon>Metazoa</taxon>
        <taxon>Ecdysozoa</taxon>
        <taxon>Arthropoda</taxon>
        <taxon>Chelicerata</taxon>
        <taxon>Arachnida</taxon>
        <taxon>Araneae</taxon>
        <taxon>Araneomorphae</taxon>
        <taxon>Entelegynae</taxon>
        <taxon>Araneoidea</taxon>
        <taxon>Araneidae</taxon>
        <taxon>Caerostris</taxon>
    </lineage>
</organism>
<dbReference type="AlphaFoldDB" id="A0AAV4PQ94"/>
<reference evidence="2 3" key="1">
    <citation type="submission" date="2021-06" db="EMBL/GenBank/DDBJ databases">
        <title>Caerostris darwini draft genome.</title>
        <authorList>
            <person name="Kono N."/>
            <person name="Arakawa K."/>
        </authorList>
    </citation>
    <scope>NUCLEOTIDE SEQUENCE [LARGE SCALE GENOMIC DNA]</scope>
</reference>
<gene>
    <name evidence="2" type="ORF">CDAR_446631</name>
</gene>
<comment type="caution">
    <text evidence="2">The sequence shown here is derived from an EMBL/GenBank/DDBJ whole genome shotgun (WGS) entry which is preliminary data.</text>
</comment>
<evidence type="ECO:0000256" key="1">
    <source>
        <dbReference type="SAM" id="SignalP"/>
    </source>
</evidence>